<evidence type="ECO:0000259" key="3">
    <source>
        <dbReference type="Pfam" id="PF03372"/>
    </source>
</evidence>
<keyword evidence="5" id="KW-1185">Reference proteome</keyword>
<accession>A0ABN9VQN6</accession>
<dbReference type="InterPro" id="IPR005135">
    <property type="entry name" value="Endo/exonuclease/phosphatase"/>
</dbReference>
<name>A0ABN9VQN6_9DINO</name>
<dbReference type="Pfam" id="PF03372">
    <property type="entry name" value="Exo_endo_phos"/>
    <property type="match status" value="1"/>
</dbReference>
<evidence type="ECO:0000256" key="2">
    <source>
        <dbReference type="SAM" id="MobiDB-lite"/>
    </source>
</evidence>
<dbReference type="Proteomes" id="UP001189429">
    <property type="component" value="Unassembled WGS sequence"/>
</dbReference>
<protein>
    <recommendedName>
        <fullName evidence="3">Endonuclease/exonuclease/phosphatase domain-containing protein</fullName>
    </recommendedName>
</protein>
<dbReference type="SUPFAM" id="SSF56784">
    <property type="entry name" value="HAD-like"/>
    <property type="match status" value="1"/>
</dbReference>
<feature type="region of interest" description="Disordered" evidence="2">
    <location>
        <begin position="430"/>
        <end position="461"/>
    </location>
</feature>
<feature type="region of interest" description="Disordered" evidence="2">
    <location>
        <begin position="334"/>
        <end position="379"/>
    </location>
</feature>
<organism evidence="4 5">
    <name type="scientific">Prorocentrum cordatum</name>
    <dbReference type="NCBI Taxonomy" id="2364126"/>
    <lineage>
        <taxon>Eukaryota</taxon>
        <taxon>Sar</taxon>
        <taxon>Alveolata</taxon>
        <taxon>Dinophyceae</taxon>
        <taxon>Prorocentrales</taxon>
        <taxon>Prorocentraceae</taxon>
        <taxon>Prorocentrum</taxon>
    </lineage>
</organism>
<proteinExistence type="predicted"/>
<dbReference type="EMBL" id="CAUYUJ010017549">
    <property type="protein sequence ID" value="CAK0875750.1"/>
    <property type="molecule type" value="Genomic_DNA"/>
</dbReference>
<dbReference type="InterPro" id="IPR036691">
    <property type="entry name" value="Endo/exonu/phosph_ase_sf"/>
</dbReference>
<feature type="compositionally biased region" description="Basic and acidic residues" evidence="2">
    <location>
        <begin position="348"/>
        <end position="357"/>
    </location>
</feature>
<dbReference type="CDD" id="cd01427">
    <property type="entry name" value="HAD_like"/>
    <property type="match status" value="1"/>
</dbReference>
<feature type="domain" description="Endonuclease/exonuclease/phosphatase" evidence="3">
    <location>
        <begin position="470"/>
        <end position="668"/>
    </location>
</feature>
<dbReference type="InterPro" id="IPR023214">
    <property type="entry name" value="HAD_sf"/>
</dbReference>
<dbReference type="Gene3D" id="3.40.50.1000">
    <property type="entry name" value="HAD superfamily/HAD-like"/>
    <property type="match status" value="1"/>
</dbReference>
<dbReference type="Gene3D" id="3.60.10.10">
    <property type="entry name" value="Endonuclease/exonuclease/phosphatase"/>
    <property type="match status" value="1"/>
</dbReference>
<feature type="coiled-coil region" evidence="1">
    <location>
        <begin position="259"/>
        <end position="293"/>
    </location>
</feature>
<feature type="compositionally biased region" description="Gly residues" evidence="2">
    <location>
        <begin position="430"/>
        <end position="441"/>
    </location>
</feature>
<comment type="caution">
    <text evidence="4">The sequence shown here is derived from an EMBL/GenBank/DDBJ whole genome shotgun (WGS) entry which is preliminary data.</text>
</comment>
<evidence type="ECO:0000256" key="1">
    <source>
        <dbReference type="SAM" id="Coils"/>
    </source>
</evidence>
<dbReference type="InterPro" id="IPR036412">
    <property type="entry name" value="HAD-like_sf"/>
</dbReference>
<evidence type="ECO:0000313" key="4">
    <source>
        <dbReference type="EMBL" id="CAK0875750.1"/>
    </source>
</evidence>
<dbReference type="SUPFAM" id="SSF56219">
    <property type="entry name" value="DNase I-like"/>
    <property type="match status" value="1"/>
</dbReference>
<feature type="region of interest" description="Disordered" evidence="2">
    <location>
        <begin position="168"/>
        <end position="188"/>
    </location>
</feature>
<evidence type="ECO:0000313" key="5">
    <source>
        <dbReference type="Proteomes" id="UP001189429"/>
    </source>
</evidence>
<gene>
    <name evidence="4" type="ORF">PCOR1329_LOCUS60332</name>
</gene>
<sequence length="1015" mass="110451">MSALGSQTPEPSRQEMKLVEGGVGLLLFDFDGTLTSVPGEKAKRGQKKADLEQRARLLERYLEAFQSAGIVLGIITKSQEGTVRGALAEAGLQRYFEGPVIGNAIGFEGKAGFIEELLQAVDFPHVQRGEAPAARDAAAIEHLSFASCPEMQVAELEKQLAAARQQLATGGRSESNAMEVDVESGELPPQTPAQIRVRLDEIDEAMRAIKDLKDPCFEKAREDYEGGRKRLRSDLEASKPVPAQLRSLSFQSAKWNTKKAKHEGLLAAAKMEVQKLQETIREQEQLVVEAEQAGELVAALGITVDKLGGILAGLGDDGQLQAKLDSALEEARVLEERRRQGRSTPEAAQHDNAEPQREAASQGETRPEPGGVDVPTPDDTDLEELRAFLGRAGVAAQPEADEATIRGSVRKLAEGLNEWRIEKRAKVQAGAGGEHCLGRSGGDSAKGRGKGRGGRAADARQAGHKGSIVTLNCSSEKQLLEYMVHCSHTVVAVQEHHVAHDDLAGAQHRLLDAGWQGIWAAANHAVNGGTQAGLAVLARPNVMITRGPCMNGQTVLAGGRALPAQVHWEVPGGVVLVSVYLYVNEGWSDNNLHIMQEVSSYLERLNHAGYDWIVAGDFNIEASQFGDMRWLHGLGGMLRAPAATTCRQAMPGSCIDYFLTSSNLMTRVEQPCVQEAATTFPHLPVYMLISGKGIQLFHRELRGPRAVPKQPKPGCARFPLCWHGVARIIDAACDDSSLQVAWDAVLSQIELEPLARHDVVGTKAEPFVGACGPVEFEIVKLQWQPQQKRSYLSKAANAWCVAARWARHMRRAKEAIINVTAKVSLQQVTGAADMAHLHKLSSLTIELGRFLAKVLTETAVLSELDSWASDLFLLGMEFLVHTEVDAVLDAIEAKATELAEAHSQKTAKAWRDWAAASFSNGARFAHRHTKGRALQEVVNANVTARTPSQPYQLADKAMRDWEEIWSMHDAAVPQLPAEAKDWEELPPLTLQDLQRAILQFPWATGVGQFSFAPRS</sequence>
<keyword evidence="1" id="KW-0175">Coiled coil</keyword>
<reference evidence="4" key="1">
    <citation type="submission" date="2023-10" db="EMBL/GenBank/DDBJ databases">
        <authorList>
            <person name="Chen Y."/>
            <person name="Shah S."/>
            <person name="Dougan E. K."/>
            <person name="Thang M."/>
            <person name="Chan C."/>
        </authorList>
    </citation>
    <scope>NUCLEOTIDE SEQUENCE [LARGE SCALE GENOMIC DNA]</scope>
</reference>